<keyword evidence="2" id="KW-0560">Oxidoreductase</keyword>
<name>A0A2A7N3I0_MYCAG</name>
<dbReference type="PRINTS" id="PR00080">
    <property type="entry name" value="SDRFAMILY"/>
</dbReference>
<evidence type="ECO:0000256" key="1">
    <source>
        <dbReference type="ARBA" id="ARBA00006484"/>
    </source>
</evidence>
<dbReference type="NCBIfam" id="NF006119">
    <property type="entry name" value="PRK08264.1-5"/>
    <property type="match status" value="1"/>
</dbReference>
<sequence>MQIEGSVAFVTGANRGLGRAFVQALQSRGATKVYAGVRNPDRLTLSGVVPMRFDLTEPASIAAAAQHCRDVTLLINNAALGKVNVGALDTAFIDLSREMFETNFYGTVRSCQAFAPAIVGNRPSAIMNVLSDATWFARPMVSAYSATKSAAWSYTNALRVELRETDTQVVGLHVGFIDTDMARDIDAVKSSPDFVAHVALDGLARGDEEVLADEQSRLVKRTLSTEDGYYLDPPPLV</sequence>
<evidence type="ECO:0000313" key="6">
    <source>
        <dbReference type="Proteomes" id="UP000220914"/>
    </source>
</evidence>
<evidence type="ECO:0000256" key="3">
    <source>
        <dbReference type="RuleBase" id="RU000363"/>
    </source>
</evidence>
<dbReference type="SUPFAM" id="SSF51735">
    <property type="entry name" value="NAD(P)-binding Rossmann-fold domains"/>
    <property type="match status" value="1"/>
</dbReference>
<dbReference type="AlphaFoldDB" id="A0A2A7N3I0"/>
<evidence type="ECO:0000313" key="5">
    <source>
        <dbReference type="EMBL" id="PEG38622.1"/>
    </source>
</evidence>
<dbReference type="OrthoDB" id="3212478at2"/>
<reference evidence="4 7" key="2">
    <citation type="journal article" date="2019" name="Emerg. Microbes Infect.">
        <title>Comprehensive subspecies identification of 175 nontuberculous mycobacteria species based on 7547 genomic profiles.</title>
        <authorList>
            <person name="Matsumoto Y."/>
            <person name="Kinjo T."/>
            <person name="Motooka D."/>
            <person name="Nabeya D."/>
            <person name="Jung N."/>
            <person name="Uechi K."/>
            <person name="Horii T."/>
            <person name="Iida T."/>
            <person name="Fujita J."/>
            <person name="Nakamura S."/>
        </authorList>
    </citation>
    <scope>NUCLEOTIDE SEQUENCE [LARGE SCALE GENOMIC DNA]</scope>
    <source>
        <strain evidence="4 7">JCM 6377</strain>
    </source>
</reference>
<dbReference type="PANTHER" id="PTHR44169:SF6">
    <property type="entry name" value="NADPH-DEPENDENT 1-ACYLDIHYDROXYACETONE PHOSPHATE REDUCTASE"/>
    <property type="match status" value="1"/>
</dbReference>
<dbReference type="PRINTS" id="PR00081">
    <property type="entry name" value="GDHRDH"/>
</dbReference>
<dbReference type="EMBL" id="PDCP01000019">
    <property type="protein sequence ID" value="PEG38622.1"/>
    <property type="molecule type" value="Genomic_DNA"/>
</dbReference>
<dbReference type="Proteomes" id="UP000220914">
    <property type="component" value="Unassembled WGS sequence"/>
</dbReference>
<dbReference type="Pfam" id="PF00106">
    <property type="entry name" value="adh_short"/>
    <property type="match status" value="1"/>
</dbReference>
<dbReference type="InterPro" id="IPR002347">
    <property type="entry name" value="SDR_fam"/>
</dbReference>
<proteinExistence type="inferred from homology"/>
<evidence type="ECO:0000313" key="7">
    <source>
        <dbReference type="Proteomes" id="UP000465302"/>
    </source>
</evidence>
<comment type="similarity">
    <text evidence="1 3">Belongs to the short-chain dehydrogenases/reductases (SDR) family.</text>
</comment>
<evidence type="ECO:0000256" key="2">
    <source>
        <dbReference type="ARBA" id="ARBA00023002"/>
    </source>
</evidence>
<evidence type="ECO:0000313" key="4">
    <source>
        <dbReference type="EMBL" id="GFG53544.1"/>
    </source>
</evidence>
<reference evidence="4" key="3">
    <citation type="submission" date="2020-02" db="EMBL/GenBank/DDBJ databases">
        <authorList>
            <person name="Matsumoto Y."/>
            <person name="Motooka D."/>
            <person name="Nakamura S."/>
        </authorList>
    </citation>
    <scope>NUCLEOTIDE SEQUENCE</scope>
    <source>
        <strain evidence="4">JCM 6377</strain>
    </source>
</reference>
<dbReference type="PANTHER" id="PTHR44169">
    <property type="entry name" value="NADPH-DEPENDENT 1-ACYLDIHYDROXYACETONE PHOSPHATE REDUCTASE"/>
    <property type="match status" value="1"/>
</dbReference>
<dbReference type="RefSeq" id="WP_097940501.1">
    <property type="nucleotide sequence ID" value="NZ_PDCP01000019.1"/>
</dbReference>
<gene>
    <name evidence="5" type="ORF">CQY20_12885</name>
    <name evidence="4" type="ORF">MAGR_49850</name>
</gene>
<dbReference type="Proteomes" id="UP000465302">
    <property type="component" value="Unassembled WGS sequence"/>
</dbReference>
<dbReference type="EMBL" id="BLKS01000001">
    <property type="protein sequence ID" value="GFG53544.1"/>
    <property type="molecule type" value="Genomic_DNA"/>
</dbReference>
<keyword evidence="6" id="KW-1185">Reference proteome</keyword>
<dbReference type="InterPro" id="IPR036291">
    <property type="entry name" value="NAD(P)-bd_dom_sf"/>
</dbReference>
<protein>
    <submittedName>
        <fullName evidence="5">Short-chain dehydrogenase</fullName>
    </submittedName>
</protein>
<dbReference type="GO" id="GO:0016491">
    <property type="term" value="F:oxidoreductase activity"/>
    <property type="evidence" value="ECO:0007669"/>
    <property type="project" value="UniProtKB-KW"/>
</dbReference>
<comment type="caution">
    <text evidence="5">The sequence shown here is derived from an EMBL/GenBank/DDBJ whole genome shotgun (WGS) entry which is preliminary data.</text>
</comment>
<organism evidence="5 6">
    <name type="scientific">Mycolicibacterium agri</name>
    <name type="common">Mycobacterium agri</name>
    <dbReference type="NCBI Taxonomy" id="36811"/>
    <lineage>
        <taxon>Bacteria</taxon>
        <taxon>Bacillati</taxon>
        <taxon>Actinomycetota</taxon>
        <taxon>Actinomycetes</taxon>
        <taxon>Mycobacteriales</taxon>
        <taxon>Mycobacteriaceae</taxon>
        <taxon>Mycolicibacterium</taxon>
    </lineage>
</organism>
<accession>A0A2A7N3I0</accession>
<dbReference type="PROSITE" id="PS00061">
    <property type="entry name" value="ADH_SHORT"/>
    <property type="match status" value="1"/>
</dbReference>
<dbReference type="InterPro" id="IPR020904">
    <property type="entry name" value="Sc_DH/Rdtase_CS"/>
</dbReference>
<reference evidence="5 6" key="1">
    <citation type="submission" date="2017-10" db="EMBL/GenBank/DDBJ databases">
        <title>The new phylogeny of genus Mycobacterium.</title>
        <authorList>
            <person name="Tortoli E."/>
            <person name="Trovato A."/>
            <person name="Cirillo D.M."/>
        </authorList>
    </citation>
    <scope>NUCLEOTIDE SEQUENCE [LARGE SCALE GENOMIC DNA]</scope>
    <source>
        <strain evidence="5 6">CCUG37673</strain>
    </source>
</reference>
<dbReference type="Gene3D" id="3.40.50.720">
    <property type="entry name" value="NAD(P)-binding Rossmann-like Domain"/>
    <property type="match status" value="1"/>
</dbReference>